<dbReference type="Pfam" id="PF14604">
    <property type="entry name" value="SH3_9"/>
    <property type="match status" value="1"/>
</dbReference>
<dbReference type="RefSeq" id="XP_017780141.1">
    <property type="nucleotide sequence ID" value="XM_017924652.1"/>
</dbReference>
<evidence type="ECO:0000259" key="6">
    <source>
        <dbReference type="PROSITE" id="PS50002"/>
    </source>
</evidence>
<keyword evidence="3" id="KW-0963">Cytoplasm</keyword>
<dbReference type="PANTHER" id="PTHR46514:SF3">
    <property type="entry name" value="AMPHIPHYSIN"/>
    <property type="match status" value="1"/>
</dbReference>
<feature type="coiled-coil region" evidence="5">
    <location>
        <begin position="161"/>
        <end position="192"/>
    </location>
</feature>
<keyword evidence="5" id="KW-0175">Coiled coil</keyword>
<dbReference type="GeneID" id="108565277"/>
<name>A0ABM1MZZ1_NICVS</name>
<dbReference type="InterPro" id="IPR036028">
    <property type="entry name" value="SH3-like_dom_sf"/>
</dbReference>
<proteinExistence type="predicted"/>
<evidence type="ECO:0000256" key="4">
    <source>
        <dbReference type="PROSITE-ProRule" id="PRU00192"/>
    </source>
</evidence>
<evidence type="ECO:0000256" key="3">
    <source>
        <dbReference type="ARBA" id="ARBA00022490"/>
    </source>
</evidence>
<sequence length="361" mass="41430">MAESRSSLLAKSVQKHAGRAKEKILQNLGKVDRTADDIFDDHLLNFNKQQNNANRLQKEFNNYIRCVRAAQLASKQFMEAVSEVYETGWSGHDLLYVQTQSVDMLYQDFCHKLGEQVLIPLNTYQNQFPEMKKKIEKRGRKLVDYDGQRHNYQTLQSGMAKKKDETKLSKGREQLEEAKRTYEVLNSELHDEIPALYDSRILFLVTNLQTLFNTEQIFHAETAKVYSELEAIVDKLATDSQRASYSLKKTNGSSLPRKPPTAHSNDIVNATSTITMNSISPIKNNSLRASTENLPHGVLYRVKSTYKYTREDVDELSFDVGEIIRVIEYDDPEEQEEGWLMGLKETTGERGMFPANFTKPL</sequence>
<accession>A0ABM1MZZ1</accession>
<dbReference type="CDD" id="cd11790">
    <property type="entry name" value="SH3_Amphiphysin"/>
    <property type="match status" value="1"/>
</dbReference>
<feature type="domain" description="BAR" evidence="7">
    <location>
        <begin position="24"/>
        <end position="242"/>
    </location>
</feature>
<organism evidence="8 9">
    <name type="scientific">Nicrophorus vespilloides</name>
    <name type="common">Boreal carrion beetle</name>
    <dbReference type="NCBI Taxonomy" id="110193"/>
    <lineage>
        <taxon>Eukaryota</taxon>
        <taxon>Metazoa</taxon>
        <taxon>Ecdysozoa</taxon>
        <taxon>Arthropoda</taxon>
        <taxon>Hexapoda</taxon>
        <taxon>Insecta</taxon>
        <taxon>Pterygota</taxon>
        <taxon>Neoptera</taxon>
        <taxon>Endopterygota</taxon>
        <taxon>Coleoptera</taxon>
        <taxon>Polyphaga</taxon>
        <taxon>Staphyliniformia</taxon>
        <taxon>Silphidae</taxon>
        <taxon>Nicrophorinae</taxon>
        <taxon>Nicrophorus</taxon>
    </lineage>
</organism>
<dbReference type="Gene3D" id="1.20.1270.60">
    <property type="entry name" value="Arfaptin homology (AH) domain/BAR domain"/>
    <property type="match status" value="1"/>
</dbReference>
<dbReference type="SUPFAM" id="SSF50044">
    <property type="entry name" value="SH3-domain"/>
    <property type="match status" value="1"/>
</dbReference>
<dbReference type="Proteomes" id="UP000695000">
    <property type="component" value="Unplaced"/>
</dbReference>
<dbReference type="SMART" id="SM00326">
    <property type="entry name" value="SH3"/>
    <property type="match status" value="1"/>
</dbReference>
<protein>
    <submittedName>
        <fullName evidence="9">Myc box-dependent-interacting protein 1 isoform X2</fullName>
    </submittedName>
</protein>
<reference evidence="9" key="1">
    <citation type="submission" date="2025-08" db="UniProtKB">
        <authorList>
            <consortium name="RefSeq"/>
        </authorList>
    </citation>
    <scope>IDENTIFICATION</scope>
    <source>
        <tissue evidence="9">Whole Larva</tissue>
    </source>
</reference>
<dbReference type="InterPro" id="IPR004148">
    <property type="entry name" value="BAR_dom"/>
</dbReference>
<evidence type="ECO:0000256" key="1">
    <source>
        <dbReference type="ARBA" id="ARBA00004496"/>
    </source>
</evidence>
<evidence type="ECO:0000256" key="2">
    <source>
        <dbReference type="ARBA" id="ARBA00022443"/>
    </source>
</evidence>
<evidence type="ECO:0000313" key="9">
    <source>
        <dbReference type="RefSeq" id="XP_017780141.1"/>
    </source>
</evidence>
<dbReference type="SUPFAM" id="SSF103657">
    <property type="entry name" value="BAR/IMD domain-like"/>
    <property type="match status" value="1"/>
</dbReference>
<dbReference type="InterPro" id="IPR001452">
    <property type="entry name" value="SH3_domain"/>
</dbReference>
<dbReference type="PANTHER" id="PTHR46514">
    <property type="entry name" value="AMPHIPHYSIN"/>
    <property type="match status" value="1"/>
</dbReference>
<comment type="subcellular location">
    <subcellularLocation>
        <location evidence="1">Cytoplasm</location>
    </subcellularLocation>
</comment>
<evidence type="ECO:0000259" key="7">
    <source>
        <dbReference type="PROSITE" id="PS51021"/>
    </source>
</evidence>
<evidence type="ECO:0000313" key="8">
    <source>
        <dbReference type="Proteomes" id="UP000695000"/>
    </source>
</evidence>
<keyword evidence="2 4" id="KW-0728">SH3 domain</keyword>
<dbReference type="PROSITE" id="PS51021">
    <property type="entry name" value="BAR"/>
    <property type="match status" value="1"/>
</dbReference>
<dbReference type="PROSITE" id="PS50002">
    <property type="entry name" value="SH3"/>
    <property type="match status" value="1"/>
</dbReference>
<dbReference type="Pfam" id="PF03114">
    <property type="entry name" value="BAR"/>
    <property type="match status" value="1"/>
</dbReference>
<dbReference type="InterPro" id="IPR027267">
    <property type="entry name" value="AH/BAR_dom_sf"/>
</dbReference>
<dbReference type="SMART" id="SM00721">
    <property type="entry name" value="BAR"/>
    <property type="match status" value="1"/>
</dbReference>
<dbReference type="InterPro" id="IPR003005">
    <property type="entry name" value="Amphiphysin"/>
</dbReference>
<dbReference type="Gene3D" id="2.30.30.40">
    <property type="entry name" value="SH3 Domains"/>
    <property type="match status" value="1"/>
</dbReference>
<dbReference type="PRINTS" id="PR01251">
    <property type="entry name" value="AMPHIPHYSIN"/>
</dbReference>
<keyword evidence="8" id="KW-1185">Reference proteome</keyword>
<evidence type="ECO:0000256" key="5">
    <source>
        <dbReference type="SAM" id="Coils"/>
    </source>
</evidence>
<feature type="domain" description="SH3" evidence="6">
    <location>
        <begin position="297"/>
        <end position="361"/>
    </location>
</feature>
<gene>
    <name evidence="9" type="primary">LOC108565277</name>
</gene>